<proteinExistence type="predicted"/>
<dbReference type="InterPro" id="IPR013785">
    <property type="entry name" value="Aldolase_TIM"/>
</dbReference>
<keyword evidence="4" id="KW-0411">Iron-sulfur</keyword>
<dbReference type="SUPFAM" id="SSF102114">
    <property type="entry name" value="Radical SAM enzymes"/>
    <property type="match status" value="1"/>
</dbReference>
<evidence type="ECO:0000256" key="3">
    <source>
        <dbReference type="ARBA" id="ARBA00023004"/>
    </source>
</evidence>
<dbReference type="GO" id="GO:0016740">
    <property type="term" value="F:transferase activity"/>
    <property type="evidence" value="ECO:0007669"/>
    <property type="project" value="TreeGrafter"/>
</dbReference>
<evidence type="ECO:0000256" key="4">
    <source>
        <dbReference type="ARBA" id="ARBA00023014"/>
    </source>
</evidence>
<dbReference type="GO" id="GO:0051536">
    <property type="term" value="F:iron-sulfur cluster binding"/>
    <property type="evidence" value="ECO:0007669"/>
    <property type="project" value="UniProtKB-KW"/>
</dbReference>
<gene>
    <name evidence="6" type="ORF">HA299_01200</name>
</gene>
<organism evidence="6 7">
    <name type="scientific">Methermicoccus shengliensis</name>
    <dbReference type="NCBI Taxonomy" id="660064"/>
    <lineage>
        <taxon>Archaea</taxon>
        <taxon>Methanobacteriati</taxon>
        <taxon>Methanobacteriota</taxon>
        <taxon>Stenosarchaea group</taxon>
        <taxon>Methanomicrobia</taxon>
        <taxon>Methanosarcinales</taxon>
        <taxon>Methermicoccaceae</taxon>
        <taxon>Methermicoccus</taxon>
    </lineage>
</organism>
<feature type="domain" description="Radical SAM core" evidence="5">
    <location>
        <begin position="51"/>
        <end position="286"/>
    </location>
</feature>
<evidence type="ECO:0000256" key="1">
    <source>
        <dbReference type="ARBA" id="ARBA00022691"/>
    </source>
</evidence>
<dbReference type="RefSeq" id="WP_157203082.1">
    <property type="nucleotide sequence ID" value="NZ_DUIH01000004.1"/>
</dbReference>
<dbReference type="GO" id="GO:0046872">
    <property type="term" value="F:metal ion binding"/>
    <property type="evidence" value="ECO:0007669"/>
    <property type="project" value="UniProtKB-KW"/>
</dbReference>
<dbReference type="SFLD" id="SFLDS00029">
    <property type="entry name" value="Radical_SAM"/>
    <property type="match status" value="1"/>
</dbReference>
<dbReference type="CDD" id="cd01335">
    <property type="entry name" value="Radical_SAM"/>
    <property type="match status" value="1"/>
</dbReference>
<dbReference type="PANTHER" id="PTHR43726">
    <property type="entry name" value="3-METHYLORNITHINE SYNTHASE"/>
    <property type="match status" value="1"/>
</dbReference>
<dbReference type="Proteomes" id="UP000600363">
    <property type="component" value="Unassembled WGS sequence"/>
</dbReference>
<evidence type="ECO:0000313" key="6">
    <source>
        <dbReference type="EMBL" id="HIH69228.1"/>
    </source>
</evidence>
<reference evidence="6" key="1">
    <citation type="journal article" date="2020" name="bioRxiv">
        <title>A rank-normalized archaeal taxonomy based on genome phylogeny resolves widespread incomplete and uneven classifications.</title>
        <authorList>
            <person name="Rinke C."/>
            <person name="Chuvochina M."/>
            <person name="Mussig A.J."/>
            <person name="Chaumeil P.-A."/>
            <person name="Waite D.W."/>
            <person name="Whitman W.B."/>
            <person name="Parks D.H."/>
            <person name="Hugenholtz P."/>
        </authorList>
    </citation>
    <scope>NUCLEOTIDE SEQUENCE</scope>
    <source>
        <strain evidence="6">UBA12518</strain>
    </source>
</reference>
<comment type="caution">
    <text evidence="6">The sequence shown here is derived from an EMBL/GenBank/DDBJ whole genome shotgun (WGS) entry which is preliminary data.</text>
</comment>
<evidence type="ECO:0000313" key="7">
    <source>
        <dbReference type="Proteomes" id="UP000600363"/>
    </source>
</evidence>
<dbReference type="Pfam" id="PF04055">
    <property type="entry name" value="Radical_SAM"/>
    <property type="match status" value="1"/>
</dbReference>
<sequence length="351" mass="39546">MREKMDFEGILRRAKKEEITREEALYLFQKTQSWDRALQLFETASKVRDEEAGGVCKLMGFICCITHCTVDPVCKYCFRWASEKSFAPEAVLNSEELASAVSAIEERGIKRVELGGGTLQGEEGRATTLSAVEVARKASNLELWINNGPSFREDDVFKFKELGVKGIACNFETINENVFRDLRPGDSFEHRKKIVEATEKAELGIDNTLMIGLGEQWDQNHPYSDWVDFLFYFKRFNNFEILEAHPFRPIKGSPTQDYPPGSSFEAAKAKAIGRLIFRDIDIAGADDTIGLMAGANLIMHCLPVVRKTRMSMRPGGGEYVKMEEISDTLVLVDNLPIVTRTPVELGLEIEL</sequence>
<dbReference type="InterPro" id="IPR006638">
    <property type="entry name" value="Elp3/MiaA/NifB-like_rSAM"/>
</dbReference>
<protein>
    <submittedName>
        <fullName evidence="6">Radical SAM protein</fullName>
    </submittedName>
</protein>
<keyword evidence="3" id="KW-0408">Iron</keyword>
<keyword evidence="2" id="KW-0479">Metal-binding</keyword>
<dbReference type="PROSITE" id="PS51918">
    <property type="entry name" value="RADICAL_SAM"/>
    <property type="match status" value="1"/>
</dbReference>
<dbReference type="Gene3D" id="3.20.20.70">
    <property type="entry name" value="Aldolase class I"/>
    <property type="match status" value="1"/>
</dbReference>
<dbReference type="EMBL" id="DUIH01000004">
    <property type="protein sequence ID" value="HIH69228.1"/>
    <property type="molecule type" value="Genomic_DNA"/>
</dbReference>
<evidence type="ECO:0000259" key="5">
    <source>
        <dbReference type="PROSITE" id="PS51918"/>
    </source>
</evidence>
<dbReference type="SMART" id="SM00729">
    <property type="entry name" value="Elp3"/>
    <property type="match status" value="1"/>
</dbReference>
<dbReference type="AlphaFoldDB" id="A0A832VWW1"/>
<name>A0A832VWW1_9EURY</name>
<accession>A0A832VWW1</accession>
<dbReference type="InterPro" id="IPR007197">
    <property type="entry name" value="rSAM"/>
</dbReference>
<dbReference type="SFLD" id="SFLDG01060">
    <property type="entry name" value="BATS_domain_containing"/>
    <property type="match status" value="1"/>
</dbReference>
<dbReference type="InterPro" id="IPR058240">
    <property type="entry name" value="rSAM_sf"/>
</dbReference>
<dbReference type="InterPro" id="IPR034422">
    <property type="entry name" value="HydE/PylB-like"/>
</dbReference>
<keyword evidence="1" id="KW-0949">S-adenosyl-L-methionine</keyword>
<dbReference type="PANTHER" id="PTHR43726:SF1">
    <property type="entry name" value="BIOTIN SYNTHASE"/>
    <property type="match status" value="1"/>
</dbReference>
<evidence type="ECO:0000256" key="2">
    <source>
        <dbReference type="ARBA" id="ARBA00022723"/>
    </source>
</evidence>